<evidence type="ECO:0000259" key="2">
    <source>
        <dbReference type="Pfam" id="PF20410"/>
    </source>
</evidence>
<dbReference type="EMBL" id="PP932005">
    <property type="protein sequence ID" value="XCD23087.1"/>
    <property type="molecule type" value="mRNA"/>
</dbReference>
<feature type="compositionally biased region" description="Low complexity" evidence="1">
    <location>
        <begin position="417"/>
        <end position="432"/>
    </location>
</feature>
<feature type="region of interest" description="Disordered" evidence="1">
    <location>
        <begin position="409"/>
        <end position="432"/>
    </location>
</feature>
<feature type="compositionally biased region" description="Basic and acidic residues" evidence="1">
    <location>
        <begin position="263"/>
        <end position="273"/>
    </location>
</feature>
<evidence type="ECO:0000313" key="3">
    <source>
        <dbReference type="EMBL" id="XCD23087.1"/>
    </source>
</evidence>
<feature type="region of interest" description="Disordered" evidence="1">
    <location>
        <begin position="263"/>
        <end position="297"/>
    </location>
</feature>
<dbReference type="InterPro" id="IPR046519">
    <property type="entry name" value="X-Tfes_XVIPCD"/>
</dbReference>
<name>A0AAU8BRU0_LYSEN</name>
<sequence length="432" mass="47750">MSGLNRQDLDILRHYAEQGNRELYWNYLAQQRGNDGYGLLALGVVRNDNVPGQVANVYAQNRAREDGVNMSERQWQQFGVDLVRADLAARERQLEAGRPDLALNLPVRDVQRVHDDTFRAHGISPDAWTPRLLLDASRRHGGEAEAERVWTGMMDNSYLGIGRGIGTLGDAAYRYNDAQFNAASYLADVSQARAEASVSRANTDPNVIGATSVYHMYSPRDGSWASVSGGGMGMPHVREVTDPARIAELNDARAVRIERQQMRDDFHPDDPNRNRPIMRSPWTLAENEPAPSDPRMPAHPRHAMYNQIEQGVERLSAQAGGVPAETNARMTMSLYALATERGLSSVDHLLLNRQGSEHAAGSRVILVQGQDPSDPANRLAHMGTADAVGRPVEQSLQQAQTIEQQQTRQAELARTQEPAMAMAAREAPTRVL</sequence>
<dbReference type="AlphaFoldDB" id="A0AAU8BRU0"/>
<protein>
    <submittedName>
        <fullName evidence="3">LtaE-like protein</fullName>
    </submittedName>
</protein>
<dbReference type="Pfam" id="PF20410">
    <property type="entry name" value="X-Tfes_XVIPCD"/>
    <property type="match status" value="1"/>
</dbReference>
<feature type="domain" description="X-Tfes XVIPCD" evidence="2">
    <location>
        <begin position="297"/>
        <end position="400"/>
    </location>
</feature>
<organism evidence="3">
    <name type="scientific">Lysobacter enzymogenes</name>
    <dbReference type="NCBI Taxonomy" id="69"/>
    <lineage>
        <taxon>Bacteria</taxon>
        <taxon>Pseudomonadati</taxon>
        <taxon>Pseudomonadota</taxon>
        <taxon>Gammaproteobacteria</taxon>
        <taxon>Lysobacterales</taxon>
        <taxon>Lysobacteraceae</taxon>
        <taxon>Lysobacter</taxon>
    </lineage>
</organism>
<accession>A0AAU8BRU0</accession>
<evidence type="ECO:0000256" key="1">
    <source>
        <dbReference type="SAM" id="MobiDB-lite"/>
    </source>
</evidence>
<proteinExistence type="evidence at transcript level"/>
<reference evidence="3" key="1">
    <citation type="submission" date="2024-06" db="EMBL/GenBank/DDBJ databases">
        <authorList>
            <person name="Qian G."/>
        </authorList>
    </citation>
    <scope>NUCLEOTIDE SEQUENCE</scope>
    <source>
        <strain evidence="3">OH11</strain>
    </source>
</reference>